<dbReference type="InterPro" id="IPR011029">
    <property type="entry name" value="DEATH-like_dom_sf"/>
</dbReference>
<dbReference type="Pfam" id="PF00619">
    <property type="entry name" value="CARD"/>
    <property type="match status" value="1"/>
</dbReference>
<proteinExistence type="inferred from homology"/>
<keyword evidence="4" id="KW-0378">Hydrolase</keyword>
<evidence type="ECO:0000256" key="1">
    <source>
        <dbReference type="ARBA" id="ARBA00010134"/>
    </source>
</evidence>
<dbReference type="PRINTS" id="PR00376">
    <property type="entry name" value="IL1BCENZYME"/>
</dbReference>
<dbReference type="Proteomes" id="UP000812440">
    <property type="component" value="Unassembled WGS sequence"/>
</dbReference>
<dbReference type="InterPro" id="IPR002138">
    <property type="entry name" value="Pept_C14_p10"/>
</dbReference>
<dbReference type="PIRSF" id="PIRSF038001">
    <property type="entry name" value="Caspase_ICE"/>
    <property type="match status" value="1"/>
</dbReference>
<feature type="region of interest" description="Disordered" evidence="9">
    <location>
        <begin position="281"/>
        <end position="304"/>
    </location>
</feature>
<reference evidence="13" key="1">
    <citation type="thesis" date="2020" institute="ProQuest LLC" country="789 East Eisenhower Parkway, Ann Arbor, MI, USA">
        <title>Comparative Genomics and Chromosome Evolution.</title>
        <authorList>
            <person name="Mudd A.B."/>
        </authorList>
    </citation>
    <scope>NUCLEOTIDE SEQUENCE</scope>
    <source>
        <strain evidence="13">Female2</strain>
        <tissue evidence="13">Blood</tissue>
    </source>
</reference>
<evidence type="ECO:0000256" key="9">
    <source>
        <dbReference type="SAM" id="MobiDB-lite"/>
    </source>
</evidence>
<dbReference type="OrthoDB" id="6044770at2759"/>
<keyword evidence="6" id="KW-0865">Zymogen</keyword>
<dbReference type="GO" id="GO:0006915">
    <property type="term" value="P:apoptotic process"/>
    <property type="evidence" value="ECO:0007669"/>
    <property type="project" value="UniProtKB-KW"/>
</dbReference>
<evidence type="ECO:0000259" key="12">
    <source>
        <dbReference type="PROSITE" id="PS50209"/>
    </source>
</evidence>
<evidence type="ECO:0000256" key="5">
    <source>
        <dbReference type="ARBA" id="ARBA00022807"/>
    </source>
</evidence>
<feature type="region of interest" description="Disordered" evidence="9">
    <location>
        <begin position="1"/>
        <end position="34"/>
    </location>
</feature>
<evidence type="ECO:0008006" key="15">
    <source>
        <dbReference type="Google" id="ProtNLM"/>
    </source>
</evidence>
<feature type="non-terminal residue" evidence="13">
    <location>
        <position position="1"/>
    </location>
</feature>
<dbReference type="SUPFAM" id="SSF52129">
    <property type="entry name" value="Caspase-like"/>
    <property type="match status" value="1"/>
</dbReference>
<dbReference type="Pfam" id="PF00656">
    <property type="entry name" value="Peptidase_C14"/>
    <property type="match status" value="1"/>
</dbReference>
<evidence type="ECO:0000256" key="4">
    <source>
        <dbReference type="ARBA" id="ARBA00022801"/>
    </source>
</evidence>
<dbReference type="PROSITE" id="PS50208">
    <property type="entry name" value="CASPASE_P20"/>
    <property type="match status" value="1"/>
</dbReference>
<dbReference type="AlphaFoldDB" id="A0A8T2ILL5"/>
<sequence>GGERPDNPQEEPGSAGSDPAGYRSVGPHGGERDLHTDDMIEEIKGAGTRRDQARQLLIDLETRGSLAFHLFLQCLKDTGQRDTADLLQTAAANQFCYQIQYPPYPVKPSTPCCNAKPVLCMNRSFVYETDVSYCSYPMTTTPAAPCFIINNMEFDECTGLSFRTGSDIDRDKMESRMRSFHFDVTVKNNLTGQAIHNELQALAALDHSLSDCCLVVILSHGCETRHSKFPGGVFGTDGKQIPVERIVGYFDGAKCPGLRGKPKIFIIQACGGEQRDRGCEVDSSPISTSLQSDATPGSSARDDDEVDAVSCIPTHGDILVSYSTYPGYVSWRDKHTGSWYIEVLDKVLEQHAATEDLQSLLVKV</sequence>
<dbReference type="InterPro" id="IPR001315">
    <property type="entry name" value="CARD"/>
</dbReference>
<evidence type="ECO:0000256" key="3">
    <source>
        <dbReference type="ARBA" id="ARBA00022703"/>
    </source>
</evidence>
<organism evidence="13 14">
    <name type="scientific">Hymenochirus boettgeri</name>
    <name type="common">Congo dwarf clawed frog</name>
    <dbReference type="NCBI Taxonomy" id="247094"/>
    <lineage>
        <taxon>Eukaryota</taxon>
        <taxon>Metazoa</taxon>
        <taxon>Chordata</taxon>
        <taxon>Craniata</taxon>
        <taxon>Vertebrata</taxon>
        <taxon>Euteleostomi</taxon>
        <taxon>Amphibia</taxon>
        <taxon>Batrachia</taxon>
        <taxon>Anura</taxon>
        <taxon>Pipoidea</taxon>
        <taxon>Pipidae</taxon>
        <taxon>Pipinae</taxon>
        <taxon>Hymenochirus</taxon>
    </lineage>
</organism>
<dbReference type="InterPro" id="IPR029030">
    <property type="entry name" value="Caspase-like_dom_sf"/>
</dbReference>
<dbReference type="PROSITE" id="PS50207">
    <property type="entry name" value="CASPASE_P10"/>
    <property type="match status" value="1"/>
</dbReference>
<dbReference type="EMBL" id="JAACNH010000087">
    <property type="protein sequence ID" value="KAG8431718.1"/>
    <property type="molecule type" value="Genomic_DNA"/>
</dbReference>
<dbReference type="SMART" id="SM00115">
    <property type="entry name" value="CASc"/>
    <property type="match status" value="1"/>
</dbReference>
<feature type="active site" evidence="7">
    <location>
        <position position="220"/>
    </location>
</feature>
<feature type="active site" evidence="7">
    <location>
        <position position="270"/>
    </location>
</feature>
<dbReference type="GO" id="GO:0042981">
    <property type="term" value="P:regulation of apoptotic process"/>
    <property type="evidence" value="ECO:0007669"/>
    <property type="project" value="InterPro"/>
</dbReference>
<feature type="domain" description="CARD" evidence="12">
    <location>
        <begin position="31"/>
        <end position="90"/>
    </location>
</feature>
<evidence type="ECO:0000256" key="7">
    <source>
        <dbReference type="PIRSR" id="PIRSR038001-1"/>
    </source>
</evidence>
<dbReference type="PANTHER" id="PTHR47901:SF8">
    <property type="entry name" value="CASPASE-3"/>
    <property type="match status" value="1"/>
</dbReference>
<dbReference type="GO" id="GO:0004197">
    <property type="term" value="F:cysteine-type endopeptidase activity"/>
    <property type="evidence" value="ECO:0007669"/>
    <property type="project" value="InterPro"/>
</dbReference>
<dbReference type="InterPro" id="IPR016129">
    <property type="entry name" value="Caspase_his_AS"/>
</dbReference>
<feature type="domain" description="Caspase family p20" evidence="11">
    <location>
        <begin position="146"/>
        <end position="274"/>
    </location>
</feature>
<dbReference type="InterPro" id="IPR002398">
    <property type="entry name" value="Pept_C14"/>
</dbReference>
<keyword evidence="2" id="KW-0645">Protease</keyword>
<dbReference type="InterPro" id="IPR033139">
    <property type="entry name" value="Caspase_cys_AS"/>
</dbReference>
<evidence type="ECO:0000256" key="8">
    <source>
        <dbReference type="RuleBase" id="RU003971"/>
    </source>
</evidence>
<keyword evidence="3" id="KW-0053">Apoptosis</keyword>
<gene>
    <name evidence="13" type="ORF">GDO86_020300</name>
</gene>
<dbReference type="FunFam" id="3.40.50.1460:FF:000012">
    <property type="entry name" value="Caspase 9"/>
    <property type="match status" value="1"/>
</dbReference>
<keyword evidence="5" id="KW-0788">Thiol protease</keyword>
<name>A0A8T2ILL5_9PIPI</name>
<dbReference type="GO" id="GO:0006508">
    <property type="term" value="P:proteolysis"/>
    <property type="evidence" value="ECO:0007669"/>
    <property type="project" value="UniProtKB-KW"/>
</dbReference>
<evidence type="ECO:0000256" key="6">
    <source>
        <dbReference type="ARBA" id="ARBA00023145"/>
    </source>
</evidence>
<dbReference type="CDD" id="cd00032">
    <property type="entry name" value="CASc"/>
    <property type="match status" value="1"/>
</dbReference>
<keyword evidence="14" id="KW-1185">Reference proteome</keyword>
<feature type="compositionally biased region" description="Polar residues" evidence="9">
    <location>
        <begin position="284"/>
        <end position="298"/>
    </location>
</feature>
<dbReference type="InterPro" id="IPR011600">
    <property type="entry name" value="Pept_C14_caspase"/>
</dbReference>
<dbReference type="PROSITE" id="PS01121">
    <property type="entry name" value="CASPASE_HIS"/>
    <property type="match status" value="1"/>
</dbReference>
<evidence type="ECO:0000313" key="13">
    <source>
        <dbReference type="EMBL" id="KAG8431718.1"/>
    </source>
</evidence>
<comment type="caution">
    <text evidence="13">The sequence shown here is derived from an EMBL/GenBank/DDBJ whole genome shotgun (WGS) entry which is preliminary data.</text>
</comment>
<feature type="non-terminal residue" evidence="13">
    <location>
        <position position="364"/>
    </location>
</feature>
<evidence type="ECO:0000259" key="11">
    <source>
        <dbReference type="PROSITE" id="PS50208"/>
    </source>
</evidence>
<dbReference type="Gene3D" id="1.10.533.10">
    <property type="entry name" value="Death Domain, Fas"/>
    <property type="match status" value="1"/>
</dbReference>
<protein>
    <recommendedName>
        <fullName evidence="15">Caspase 9</fullName>
    </recommendedName>
</protein>
<dbReference type="PANTHER" id="PTHR47901">
    <property type="entry name" value="CASPASE RECRUITMENT DOMAIN-CONTAINING PROTEIN 18"/>
    <property type="match status" value="1"/>
</dbReference>
<evidence type="ECO:0000259" key="10">
    <source>
        <dbReference type="PROSITE" id="PS50207"/>
    </source>
</evidence>
<dbReference type="InterPro" id="IPR001309">
    <property type="entry name" value="Pept_C14_p20"/>
</dbReference>
<comment type="similarity">
    <text evidence="1 8">Belongs to the peptidase C14A family.</text>
</comment>
<evidence type="ECO:0000313" key="14">
    <source>
        <dbReference type="Proteomes" id="UP000812440"/>
    </source>
</evidence>
<evidence type="ECO:0000256" key="2">
    <source>
        <dbReference type="ARBA" id="ARBA00022670"/>
    </source>
</evidence>
<accession>A0A8T2ILL5</accession>
<dbReference type="Gene3D" id="3.40.50.1460">
    <property type="match status" value="1"/>
</dbReference>
<dbReference type="PROSITE" id="PS01122">
    <property type="entry name" value="CASPASE_CYS"/>
    <property type="match status" value="1"/>
</dbReference>
<dbReference type="InterPro" id="IPR015917">
    <property type="entry name" value="Pept_C14A"/>
</dbReference>
<dbReference type="PROSITE" id="PS50209">
    <property type="entry name" value="CARD"/>
    <property type="match status" value="1"/>
</dbReference>
<feature type="domain" description="Caspase family p10" evidence="10">
    <location>
        <begin position="308"/>
        <end position="364"/>
    </location>
</feature>
<dbReference type="SUPFAM" id="SSF47986">
    <property type="entry name" value="DEATH domain"/>
    <property type="match status" value="1"/>
</dbReference>